<dbReference type="OrthoDB" id="3258555at2759"/>
<comment type="caution">
    <text evidence="1">The sequence shown here is derived from an EMBL/GenBank/DDBJ whole genome shotgun (WGS) entry which is preliminary data.</text>
</comment>
<dbReference type="Proteomes" id="UP000823399">
    <property type="component" value="Unassembled WGS sequence"/>
</dbReference>
<sequence>MDPILLMNPSSTIAYDQVSDIDANANCTEIHQVLSPTHITEIPVEILSVIMEFTIPPTQYFLDSTVIARGNRSSRSFSLQTLRNIVLVSRYWYNVVINFLYRHVVILQSKQLFALAYAVSNNRSLSELILSLHLQCYVSVSQAVTISMTLDDILAVTPNLTKVTIAPILKRDHFFLGHEFLRMIALAQNTPSRTTDLHFPINPTLIETLNLLPAFTCLTTFHIDMSIGRNDALPTGHTHLAFLEELHITWQPHQHVMNVFSALAEILSLPSLRCLLLTSQAAGGASVEPLLRKFGRSLHFVSLVRPYIKNVHLRFDYSPPPPPAPLVTPLLSMCPNLRHLATDTFSNPNAYACTLDMGRLMGSDKIFGSKRTVSCYSCSSRRESQAPFVAGGAVTRPFFIPVHWRAHAAPHTARYGWEPYVGHSPIRVRGAYSRLAISGQGRLPTSYKGTAVGVEYG</sequence>
<evidence type="ECO:0008006" key="3">
    <source>
        <dbReference type="Google" id="ProtNLM"/>
    </source>
</evidence>
<organism evidence="1 2">
    <name type="scientific">Suillus discolor</name>
    <dbReference type="NCBI Taxonomy" id="1912936"/>
    <lineage>
        <taxon>Eukaryota</taxon>
        <taxon>Fungi</taxon>
        <taxon>Dikarya</taxon>
        <taxon>Basidiomycota</taxon>
        <taxon>Agaricomycotina</taxon>
        <taxon>Agaricomycetes</taxon>
        <taxon>Agaricomycetidae</taxon>
        <taxon>Boletales</taxon>
        <taxon>Suillineae</taxon>
        <taxon>Suillaceae</taxon>
        <taxon>Suillus</taxon>
    </lineage>
</organism>
<gene>
    <name evidence="1" type="ORF">F5147DRAFT_779649</name>
</gene>
<evidence type="ECO:0000313" key="2">
    <source>
        <dbReference type="Proteomes" id="UP000823399"/>
    </source>
</evidence>
<keyword evidence="2" id="KW-1185">Reference proteome</keyword>
<dbReference type="RefSeq" id="XP_041286889.1">
    <property type="nucleotide sequence ID" value="XM_041442323.1"/>
</dbReference>
<dbReference type="EMBL" id="JABBWM010000090">
    <property type="protein sequence ID" value="KAG2092516.1"/>
    <property type="molecule type" value="Genomic_DNA"/>
</dbReference>
<protein>
    <recommendedName>
        <fullName evidence="3">F-box domain-containing protein</fullName>
    </recommendedName>
</protein>
<dbReference type="AlphaFoldDB" id="A0A9P7EUX3"/>
<proteinExistence type="predicted"/>
<name>A0A9P7EUX3_9AGAM</name>
<evidence type="ECO:0000313" key="1">
    <source>
        <dbReference type="EMBL" id="KAG2092516.1"/>
    </source>
</evidence>
<dbReference type="GeneID" id="64704582"/>
<accession>A0A9P7EUX3</accession>
<reference evidence="1" key="1">
    <citation type="journal article" date="2020" name="New Phytol.">
        <title>Comparative genomics reveals dynamic genome evolution in host specialist ectomycorrhizal fungi.</title>
        <authorList>
            <person name="Lofgren L.A."/>
            <person name="Nguyen N.H."/>
            <person name="Vilgalys R."/>
            <person name="Ruytinx J."/>
            <person name="Liao H.L."/>
            <person name="Branco S."/>
            <person name="Kuo A."/>
            <person name="LaButti K."/>
            <person name="Lipzen A."/>
            <person name="Andreopoulos W."/>
            <person name="Pangilinan J."/>
            <person name="Riley R."/>
            <person name="Hundley H."/>
            <person name="Na H."/>
            <person name="Barry K."/>
            <person name="Grigoriev I.V."/>
            <person name="Stajich J.E."/>
            <person name="Kennedy P.G."/>
        </authorList>
    </citation>
    <scope>NUCLEOTIDE SEQUENCE</scope>
    <source>
        <strain evidence="1">FC423</strain>
    </source>
</reference>